<dbReference type="AlphaFoldDB" id="A0A067TW97"/>
<sequence>MISDVLDVPLSPFPIARHHSIINLLNLHYINPGPSPRRTNPNVEKEFGADVSTHGMAMSEFEKTFRTGRSQEDCGVIINLKATIVTVVIKYSGADNKGLKPRSITFGLSSPADGAGVYTLVFVNEIKLDLASHTVVVNACVEPLNRGVMRIAFPVLAILRPHKIVTFDDENRAWRMLLPALAERCRRGSIQHIVNIPLE</sequence>
<protein>
    <submittedName>
        <fullName evidence="1">Uncharacterized protein</fullName>
    </submittedName>
</protein>
<proteinExistence type="predicted"/>
<accession>A0A067TW97</accession>
<evidence type="ECO:0000313" key="1">
    <source>
        <dbReference type="EMBL" id="KDR84229.1"/>
    </source>
</evidence>
<dbReference type="HOGENOM" id="CLU_1372294_0_0_1"/>
<evidence type="ECO:0000313" key="2">
    <source>
        <dbReference type="Proteomes" id="UP000027222"/>
    </source>
</evidence>
<dbReference type="EMBL" id="KL142368">
    <property type="protein sequence ID" value="KDR84229.1"/>
    <property type="molecule type" value="Genomic_DNA"/>
</dbReference>
<keyword evidence="2" id="KW-1185">Reference proteome</keyword>
<dbReference type="Proteomes" id="UP000027222">
    <property type="component" value="Unassembled WGS sequence"/>
</dbReference>
<reference evidence="2" key="1">
    <citation type="journal article" date="2014" name="Proc. Natl. Acad. Sci. U.S.A.">
        <title>Extensive sampling of basidiomycete genomes demonstrates inadequacy of the white-rot/brown-rot paradigm for wood decay fungi.</title>
        <authorList>
            <person name="Riley R."/>
            <person name="Salamov A.A."/>
            <person name="Brown D.W."/>
            <person name="Nagy L.G."/>
            <person name="Floudas D."/>
            <person name="Held B.W."/>
            <person name="Levasseur A."/>
            <person name="Lombard V."/>
            <person name="Morin E."/>
            <person name="Otillar R."/>
            <person name="Lindquist E.A."/>
            <person name="Sun H."/>
            <person name="LaButti K.M."/>
            <person name="Schmutz J."/>
            <person name="Jabbour D."/>
            <person name="Luo H."/>
            <person name="Baker S.E."/>
            <person name="Pisabarro A.G."/>
            <person name="Walton J.D."/>
            <person name="Blanchette R.A."/>
            <person name="Henrissat B."/>
            <person name="Martin F."/>
            <person name="Cullen D."/>
            <person name="Hibbett D.S."/>
            <person name="Grigoriev I.V."/>
        </authorList>
    </citation>
    <scope>NUCLEOTIDE SEQUENCE [LARGE SCALE GENOMIC DNA]</scope>
    <source>
        <strain evidence="2">CBS 339.88</strain>
    </source>
</reference>
<organism evidence="1 2">
    <name type="scientific">Galerina marginata (strain CBS 339.88)</name>
    <dbReference type="NCBI Taxonomy" id="685588"/>
    <lineage>
        <taxon>Eukaryota</taxon>
        <taxon>Fungi</taxon>
        <taxon>Dikarya</taxon>
        <taxon>Basidiomycota</taxon>
        <taxon>Agaricomycotina</taxon>
        <taxon>Agaricomycetes</taxon>
        <taxon>Agaricomycetidae</taxon>
        <taxon>Agaricales</taxon>
        <taxon>Agaricineae</taxon>
        <taxon>Strophariaceae</taxon>
        <taxon>Galerina</taxon>
    </lineage>
</organism>
<dbReference type="STRING" id="685588.A0A067TW97"/>
<dbReference type="OrthoDB" id="432970at2759"/>
<name>A0A067TW97_GALM3</name>
<gene>
    <name evidence="1" type="ORF">GALMADRAFT_133580</name>
</gene>